<dbReference type="EMBL" id="MHLA01000021">
    <property type="protein sequence ID" value="OGY99114.1"/>
    <property type="molecule type" value="Genomic_DNA"/>
</dbReference>
<dbReference type="Gene3D" id="3.40.50.300">
    <property type="entry name" value="P-loop containing nucleotide triphosphate hydrolases"/>
    <property type="match status" value="1"/>
</dbReference>
<protein>
    <submittedName>
        <fullName evidence="3">Twitching motility protein PilT</fullName>
    </submittedName>
</protein>
<evidence type="ECO:0000313" key="4">
    <source>
        <dbReference type="Proteomes" id="UP000178880"/>
    </source>
</evidence>
<accession>A0A1G2CCL2</accession>
<dbReference type="Pfam" id="PF00437">
    <property type="entry name" value="T2SSE"/>
    <property type="match status" value="1"/>
</dbReference>
<comment type="similarity">
    <text evidence="1">Belongs to the GSP E family.</text>
</comment>
<dbReference type="InterPro" id="IPR001482">
    <property type="entry name" value="T2SS/T4SS_dom"/>
</dbReference>
<dbReference type="GO" id="GO:0005524">
    <property type="term" value="F:ATP binding"/>
    <property type="evidence" value="ECO:0007669"/>
    <property type="project" value="InterPro"/>
</dbReference>
<feature type="domain" description="Bacterial type II secretion system protein E" evidence="2">
    <location>
        <begin position="194"/>
        <end position="208"/>
    </location>
</feature>
<dbReference type="SMART" id="SM00382">
    <property type="entry name" value="AAA"/>
    <property type="match status" value="1"/>
</dbReference>
<organism evidence="3 4">
    <name type="scientific">Candidatus Liptonbacteria bacterium RIFCSPLOWO2_01_FULL_52_25</name>
    <dbReference type="NCBI Taxonomy" id="1798650"/>
    <lineage>
        <taxon>Bacteria</taxon>
        <taxon>Candidatus Liptoniibacteriota</taxon>
    </lineage>
</organism>
<dbReference type="Proteomes" id="UP000178880">
    <property type="component" value="Unassembled WGS sequence"/>
</dbReference>
<dbReference type="InterPro" id="IPR003593">
    <property type="entry name" value="AAA+_ATPase"/>
</dbReference>
<dbReference type="InterPro" id="IPR006321">
    <property type="entry name" value="PilT/PilU"/>
</dbReference>
<dbReference type="AlphaFoldDB" id="A0A1G2CCL2"/>
<comment type="caution">
    <text evidence="3">The sequence shown here is derived from an EMBL/GenBank/DDBJ whole genome shotgun (WGS) entry which is preliminary data.</text>
</comment>
<gene>
    <name evidence="3" type="ORF">A2945_05355</name>
</gene>
<dbReference type="GO" id="GO:0016887">
    <property type="term" value="F:ATP hydrolysis activity"/>
    <property type="evidence" value="ECO:0007669"/>
    <property type="project" value="InterPro"/>
</dbReference>
<evidence type="ECO:0000313" key="3">
    <source>
        <dbReference type="EMBL" id="OGY99114.1"/>
    </source>
</evidence>
<dbReference type="PROSITE" id="PS00662">
    <property type="entry name" value="T2SP_E"/>
    <property type="match status" value="1"/>
</dbReference>
<sequence length="354" mass="38723">MKIEKLLKEAVERGASDVLITTGSKPALRIANSVVALDDYPALTKETAGGYIAEIMTPAQAEEFKKTMDVDFSIDVPDVARFRVNVFMQRKGIASTLRVIPSKIPSTEELAFPATFEIIPKLSNGLVLVTGPTGSGKSTTIAAMINDINHKAGSHIITIEDPIEFVYENDKSIIEQREVNTHTGSFQAALRAALREAPDVILVGEMRDLETIALAITAAETGHLVFATLHTSGTAQTINRIIDVFPAERQNQIRAELSEALRVVIWQKLFKRKDGKGRVAGYELLLGTPAVGNMIRENKIHQIATVIETGAIYGMQTMTKSIESLVAKDLITRHEAAENLHGFFRESSKKDSAE</sequence>
<dbReference type="InterPro" id="IPR050921">
    <property type="entry name" value="T4SS_GSP_E_ATPase"/>
</dbReference>
<name>A0A1G2CCL2_9BACT</name>
<dbReference type="InterPro" id="IPR027417">
    <property type="entry name" value="P-loop_NTPase"/>
</dbReference>
<dbReference type="Gene3D" id="3.30.450.90">
    <property type="match status" value="1"/>
</dbReference>
<proteinExistence type="inferred from homology"/>
<reference evidence="3 4" key="1">
    <citation type="journal article" date="2016" name="Nat. Commun.">
        <title>Thousands of microbial genomes shed light on interconnected biogeochemical processes in an aquifer system.</title>
        <authorList>
            <person name="Anantharaman K."/>
            <person name="Brown C.T."/>
            <person name="Hug L.A."/>
            <person name="Sharon I."/>
            <person name="Castelle C.J."/>
            <person name="Probst A.J."/>
            <person name="Thomas B.C."/>
            <person name="Singh A."/>
            <person name="Wilkins M.J."/>
            <person name="Karaoz U."/>
            <person name="Brodie E.L."/>
            <person name="Williams K.H."/>
            <person name="Hubbard S.S."/>
            <person name="Banfield J.F."/>
        </authorList>
    </citation>
    <scope>NUCLEOTIDE SEQUENCE [LARGE SCALE GENOMIC DNA]</scope>
</reference>
<dbReference type="SUPFAM" id="SSF52540">
    <property type="entry name" value="P-loop containing nucleoside triphosphate hydrolases"/>
    <property type="match status" value="1"/>
</dbReference>
<evidence type="ECO:0000256" key="1">
    <source>
        <dbReference type="ARBA" id="ARBA00006611"/>
    </source>
</evidence>
<dbReference type="PANTHER" id="PTHR30486">
    <property type="entry name" value="TWITCHING MOTILITY PROTEIN PILT"/>
    <property type="match status" value="1"/>
</dbReference>
<dbReference type="STRING" id="1798650.A2945_05355"/>
<dbReference type="CDD" id="cd01131">
    <property type="entry name" value="PilT"/>
    <property type="match status" value="1"/>
</dbReference>
<evidence type="ECO:0000259" key="2">
    <source>
        <dbReference type="PROSITE" id="PS00662"/>
    </source>
</evidence>
<dbReference type="NCBIfam" id="TIGR01420">
    <property type="entry name" value="pilT_fam"/>
    <property type="match status" value="1"/>
</dbReference>